<organism evidence="3 4">
    <name type="scientific">Aphanomyces stellatus</name>
    <dbReference type="NCBI Taxonomy" id="120398"/>
    <lineage>
        <taxon>Eukaryota</taxon>
        <taxon>Sar</taxon>
        <taxon>Stramenopiles</taxon>
        <taxon>Oomycota</taxon>
        <taxon>Saprolegniomycetes</taxon>
        <taxon>Saprolegniales</taxon>
        <taxon>Verrucalvaceae</taxon>
        <taxon>Aphanomyces</taxon>
    </lineage>
</organism>
<evidence type="ECO:0000313" key="2">
    <source>
        <dbReference type="EMBL" id="KAF0698581.1"/>
    </source>
</evidence>
<gene>
    <name evidence="3" type="primary">Aste57867_10811</name>
    <name evidence="2" type="ORF">As57867_010771</name>
    <name evidence="3" type="ORF">ASTE57867_10811</name>
</gene>
<keyword evidence="1" id="KW-0175">Coiled coil</keyword>
<reference evidence="2" key="2">
    <citation type="submission" date="2019-06" db="EMBL/GenBank/DDBJ databases">
        <title>Genomics analysis of Aphanomyces spp. identifies a new class of oomycete effector associated with host adaptation.</title>
        <authorList>
            <person name="Gaulin E."/>
        </authorList>
    </citation>
    <scope>NUCLEOTIDE SEQUENCE</scope>
    <source>
        <strain evidence="2">CBS 578.67</strain>
    </source>
</reference>
<sequence length="128" mass="14326">MLCQHMESPIKMVVYEHDVPHGVLAQLNAHAKEEQEALVELDAALQMLLLELRLDRGVSQSQCYVLPRQSRCLGLQLPREIAHHVAEKGAVQLVPQAVLLRACLVYRAALETLAEVNWSNRTVGGLRQ</sequence>
<dbReference type="EMBL" id="VJMH01005230">
    <property type="protein sequence ID" value="KAF0698581.1"/>
    <property type="molecule type" value="Genomic_DNA"/>
</dbReference>
<keyword evidence="4" id="KW-1185">Reference proteome</keyword>
<protein>
    <submittedName>
        <fullName evidence="3">Aste57867_10811 protein</fullName>
    </submittedName>
</protein>
<name>A0A485KRS6_9STRA</name>
<dbReference type="AlphaFoldDB" id="A0A485KRS6"/>
<dbReference type="Proteomes" id="UP000332933">
    <property type="component" value="Unassembled WGS sequence"/>
</dbReference>
<evidence type="ECO:0000256" key="1">
    <source>
        <dbReference type="SAM" id="Coils"/>
    </source>
</evidence>
<dbReference type="EMBL" id="CAADRA010005251">
    <property type="protein sequence ID" value="VFT87680.1"/>
    <property type="molecule type" value="Genomic_DNA"/>
</dbReference>
<proteinExistence type="predicted"/>
<reference evidence="3 4" key="1">
    <citation type="submission" date="2019-03" db="EMBL/GenBank/DDBJ databases">
        <authorList>
            <person name="Gaulin E."/>
            <person name="Dumas B."/>
        </authorList>
    </citation>
    <scope>NUCLEOTIDE SEQUENCE [LARGE SCALE GENOMIC DNA]</scope>
    <source>
        <strain evidence="3">CBS 568.67</strain>
    </source>
</reference>
<feature type="coiled-coil region" evidence="1">
    <location>
        <begin position="24"/>
        <end position="51"/>
    </location>
</feature>
<accession>A0A485KRS6</accession>
<evidence type="ECO:0000313" key="4">
    <source>
        <dbReference type="Proteomes" id="UP000332933"/>
    </source>
</evidence>
<evidence type="ECO:0000313" key="3">
    <source>
        <dbReference type="EMBL" id="VFT87680.1"/>
    </source>
</evidence>